<dbReference type="InterPro" id="IPR046358">
    <property type="entry name" value="Flagellin_C"/>
</dbReference>
<dbReference type="GO" id="GO:0005198">
    <property type="term" value="F:structural molecule activity"/>
    <property type="evidence" value="ECO:0007669"/>
    <property type="project" value="UniProtKB-UniRule"/>
</dbReference>
<evidence type="ECO:0000256" key="2">
    <source>
        <dbReference type="ARBA" id="ARBA00023143"/>
    </source>
</evidence>
<evidence type="ECO:0000256" key="3">
    <source>
        <dbReference type="RuleBase" id="RU362073"/>
    </source>
</evidence>
<reference evidence="6 7" key="1">
    <citation type="submission" date="2019-02" db="EMBL/GenBank/DDBJ databases">
        <title>Deep-cultivation of Planctomycetes and their phenomic and genomic characterization uncovers novel biology.</title>
        <authorList>
            <person name="Wiegand S."/>
            <person name="Jogler M."/>
            <person name="Boedeker C."/>
            <person name="Pinto D."/>
            <person name="Vollmers J."/>
            <person name="Rivas-Marin E."/>
            <person name="Kohn T."/>
            <person name="Peeters S.H."/>
            <person name="Heuer A."/>
            <person name="Rast P."/>
            <person name="Oberbeckmann S."/>
            <person name="Bunk B."/>
            <person name="Jeske O."/>
            <person name="Meyerdierks A."/>
            <person name="Storesund J.E."/>
            <person name="Kallscheuer N."/>
            <person name="Luecker S."/>
            <person name="Lage O.M."/>
            <person name="Pohl T."/>
            <person name="Merkel B.J."/>
            <person name="Hornburger P."/>
            <person name="Mueller R.-W."/>
            <person name="Bruemmer F."/>
            <person name="Labrenz M."/>
            <person name="Spormann A.M."/>
            <person name="Op Den Camp H."/>
            <person name="Overmann J."/>
            <person name="Amann R."/>
            <person name="Jetten M.S.M."/>
            <person name="Mascher T."/>
            <person name="Medema M.H."/>
            <person name="Devos D.P."/>
            <person name="Kaster A.-K."/>
            <person name="Ovreas L."/>
            <person name="Rohde M."/>
            <person name="Galperin M.Y."/>
            <person name="Jogler C."/>
        </authorList>
    </citation>
    <scope>NUCLEOTIDE SEQUENCE [LARGE SCALE GENOMIC DNA]</scope>
    <source>
        <strain evidence="6 7">Pla144</strain>
    </source>
</reference>
<evidence type="ECO:0000259" key="5">
    <source>
        <dbReference type="Pfam" id="PF00700"/>
    </source>
</evidence>
<organism evidence="6 7">
    <name type="scientific">Bythopirellula polymerisocia</name>
    <dbReference type="NCBI Taxonomy" id="2528003"/>
    <lineage>
        <taxon>Bacteria</taxon>
        <taxon>Pseudomonadati</taxon>
        <taxon>Planctomycetota</taxon>
        <taxon>Planctomycetia</taxon>
        <taxon>Pirellulales</taxon>
        <taxon>Lacipirellulaceae</taxon>
        <taxon>Bythopirellula</taxon>
    </lineage>
</organism>
<dbReference type="Gene3D" id="1.20.1330.10">
    <property type="entry name" value="f41 fragment of flagellin, N-terminal domain"/>
    <property type="match status" value="2"/>
</dbReference>
<dbReference type="InterPro" id="IPR001029">
    <property type="entry name" value="Flagellin_N"/>
</dbReference>
<proteinExistence type="inferred from homology"/>
<keyword evidence="7" id="KW-1185">Reference proteome</keyword>
<keyword evidence="6" id="KW-0282">Flagellum</keyword>
<comment type="function">
    <text evidence="3">Flagellin is the subunit protein which polymerizes to form the filaments of bacterial flagella.</text>
</comment>
<name>A0A5C6CN82_9BACT</name>
<gene>
    <name evidence="6" type="primary">flgL</name>
    <name evidence="6" type="ORF">Pla144_27620</name>
</gene>
<dbReference type="Proteomes" id="UP000318437">
    <property type="component" value="Unassembled WGS sequence"/>
</dbReference>
<evidence type="ECO:0000259" key="4">
    <source>
        <dbReference type="Pfam" id="PF00669"/>
    </source>
</evidence>
<dbReference type="GO" id="GO:0009288">
    <property type="term" value="C:bacterial-type flagellum"/>
    <property type="evidence" value="ECO:0007669"/>
    <property type="project" value="UniProtKB-SubCell"/>
</dbReference>
<sequence>MAGIIPIPNTRVSSLLLRQRLTKQFQNDQLQLFRLQEQIATGQRISLPSDDGPAALRAIALQRLIERKNQLGTNMRIGQQFLAASDTALQKVATQLADIKGSTLGVAGTLSSPEERNAAIAEINGYLENLVNLANRQFQGRHLFAGSKTSKQPYELVDGNVVFNGDNGAVQSYSDFGVLFASNVSGQDVFGGSSAQVESKVDLNPALSLDTNLSSLRGGRGLSPGGALTISDGTNQSIVDISGARTVGDVVRLIQENPPAGREIQVSVTGTGLKLQLVDPGSLGGNLTVTELANGRAARELGILEKTGVGTSPLVGQDLNPLLLKTTRLDDLLGSKAQTAINSGSNSDNNDILLRASVNGTAFNGVTVQYVDSDLLTAAGISAGNEEVDYHVSAQPAKASLKFEGLGNDLILTASSAGIDFNNLVINVTDGGAIGDAATVSYDSLTKKLTIAVDSTGATTIDTVRNEINSEGTFTAAHDNSLEAAAYIPTANIAASDLGIVQGNTGNSGGAAKTLYIRIDPGFSTANHVVAKINAEGTFTATLDPNDATSAVESGTGKVSLTATAETTAGGTGTTLDLASGLRVVNGGETYDITFENAETVEDLLNTLNNSGAGLSAEINEKGTGINIRSHLSGNDFQIGENGGTTATQLGVRTYGGETKLSDFNYGVGVPTQPGFKLPTTIGTDFTITTRDGQAFDIDLSNATSLDDVVAEINSVAGGNVSAQLASPGNVLELVDNTLPGTTDFSISQASGSLAAQYLGLVPNGLTSASTTSATLTGDDSRYIDFTITSASGQKFGIDLSGAKTVGEVIDEINSITTTNITARLTSEGNGIELIDNTVGPGQLSVTQAEGTKAAELLGFVPTGATTSSSTGTLKSTDHNFLENKSVFNTLIRLRDSLANGDLNGIERALEDINVDIDRVTFARAQIGATQQGLQLSQSNLEDEDVRLRAALSDEIDVDLVEAISELTSRQVALQASLKVTGNILQLSLLDFI</sequence>
<keyword evidence="2 3" id="KW-0975">Bacterial flagellum</keyword>
<dbReference type="AlphaFoldDB" id="A0A5C6CN82"/>
<dbReference type="EMBL" id="SJPS01000004">
    <property type="protein sequence ID" value="TWU25555.1"/>
    <property type="molecule type" value="Genomic_DNA"/>
</dbReference>
<dbReference type="OrthoDB" id="225814at2"/>
<keyword evidence="3" id="KW-0964">Secreted</keyword>
<comment type="subcellular location">
    <subcellularLocation>
        <location evidence="3">Secreted</location>
    </subcellularLocation>
    <subcellularLocation>
        <location evidence="3">Bacterial flagellum</location>
    </subcellularLocation>
</comment>
<keyword evidence="6" id="KW-0969">Cilium</keyword>
<comment type="caution">
    <text evidence="6">The sequence shown here is derived from an EMBL/GenBank/DDBJ whole genome shotgun (WGS) entry which is preliminary data.</text>
</comment>
<comment type="similarity">
    <text evidence="1 3">Belongs to the bacterial flagellin family.</text>
</comment>
<dbReference type="PANTHER" id="PTHR42792">
    <property type="entry name" value="FLAGELLIN"/>
    <property type="match status" value="1"/>
</dbReference>
<evidence type="ECO:0000313" key="6">
    <source>
        <dbReference type="EMBL" id="TWU25555.1"/>
    </source>
</evidence>
<feature type="domain" description="Flagellin N-terminal" evidence="4">
    <location>
        <begin position="13"/>
        <end position="149"/>
    </location>
</feature>
<keyword evidence="6" id="KW-0966">Cell projection</keyword>
<dbReference type="InterPro" id="IPR001492">
    <property type="entry name" value="Flagellin"/>
</dbReference>
<dbReference type="Pfam" id="PF00669">
    <property type="entry name" value="Flagellin_N"/>
    <property type="match status" value="1"/>
</dbReference>
<evidence type="ECO:0000256" key="1">
    <source>
        <dbReference type="ARBA" id="ARBA00005709"/>
    </source>
</evidence>
<feature type="domain" description="Flagellin C-terminal" evidence="5">
    <location>
        <begin position="914"/>
        <end position="992"/>
    </location>
</feature>
<dbReference type="RefSeq" id="WP_146451154.1">
    <property type="nucleotide sequence ID" value="NZ_SJPS01000004.1"/>
</dbReference>
<protein>
    <recommendedName>
        <fullName evidence="3">Flagellin</fullName>
    </recommendedName>
</protein>
<dbReference type="Pfam" id="PF00700">
    <property type="entry name" value="Flagellin_C"/>
    <property type="match status" value="1"/>
</dbReference>
<dbReference type="PANTHER" id="PTHR42792:SF2">
    <property type="entry name" value="FLAGELLIN"/>
    <property type="match status" value="1"/>
</dbReference>
<accession>A0A5C6CN82</accession>
<evidence type="ECO:0000313" key="7">
    <source>
        <dbReference type="Proteomes" id="UP000318437"/>
    </source>
</evidence>
<dbReference type="SUPFAM" id="SSF64518">
    <property type="entry name" value="Phase 1 flagellin"/>
    <property type="match status" value="1"/>
</dbReference>
<dbReference type="GO" id="GO:0005576">
    <property type="term" value="C:extracellular region"/>
    <property type="evidence" value="ECO:0007669"/>
    <property type="project" value="UniProtKB-SubCell"/>
</dbReference>